<dbReference type="NCBIfam" id="TIGR03364">
    <property type="entry name" value="HpnW_proposed"/>
    <property type="match status" value="1"/>
</dbReference>
<dbReference type="Gene3D" id="3.30.9.10">
    <property type="entry name" value="D-Amino Acid Oxidase, subunit A, domain 2"/>
    <property type="match status" value="1"/>
</dbReference>
<dbReference type="Gene3D" id="3.50.50.60">
    <property type="entry name" value="FAD/NAD(P)-binding domain"/>
    <property type="match status" value="1"/>
</dbReference>
<evidence type="ECO:0000256" key="3">
    <source>
        <dbReference type="ARBA" id="ARBA00022630"/>
    </source>
</evidence>
<evidence type="ECO:0000256" key="1">
    <source>
        <dbReference type="ARBA" id="ARBA00001974"/>
    </source>
</evidence>
<dbReference type="GO" id="GO:0016491">
    <property type="term" value="F:oxidoreductase activity"/>
    <property type="evidence" value="ECO:0007669"/>
    <property type="project" value="UniProtKB-KW"/>
</dbReference>
<keyword evidence="7" id="KW-1185">Reference proteome</keyword>
<evidence type="ECO:0000256" key="4">
    <source>
        <dbReference type="ARBA" id="ARBA00023002"/>
    </source>
</evidence>
<dbReference type="EMBL" id="JACDQQ010001452">
    <property type="protein sequence ID" value="MBA0086314.1"/>
    <property type="molecule type" value="Genomic_DNA"/>
</dbReference>
<dbReference type="InterPro" id="IPR017741">
    <property type="entry name" value="FAD-dependent_OxRdtase_HpnW"/>
</dbReference>
<reference evidence="6" key="1">
    <citation type="submission" date="2020-06" db="EMBL/GenBank/DDBJ databases">
        <title>Legume-microbial interactions unlock mineral nutrients during tropical forest succession.</title>
        <authorList>
            <person name="Epihov D.Z."/>
        </authorList>
    </citation>
    <scope>NUCLEOTIDE SEQUENCE [LARGE SCALE GENOMIC DNA]</scope>
    <source>
        <strain evidence="6">Pan2503</strain>
    </source>
</reference>
<evidence type="ECO:0000259" key="5">
    <source>
        <dbReference type="Pfam" id="PF01266"/>
    </source>
</evidence>
<keyword evidence="4" id="KW-0560">Oxidoreductase</keyword>
<name>A0A7V8NRQ1_9BACT</name>
<protein>
    <submittedName>
        <fullName evidence="6">TIGR03364 family FAD-dependent oxidoreductase</fullName>
    </submittedName>
</protein>
<feature type="domain" description="FAD dependent oxidoreductase" evidence="5">
    <location>
        <begin position="6"/>
        <end position="372"/>
    </location>
</feature>
<sequence>MENHADLAVVGAGILGLAHAYEAARRGRRVAVFERSPRAAGASVRNFGLIWPVGQPHGRLHQMALRSRARWLEVLEAARLPYWPDGSLHLVYRGDEAAVAREFAEVGPGLGYRCTWLSADQVLGRSNAVEPRDLIGALWSDSELTVDPRVTLASLPLYLNERFGVEFRFGCSVRGIEPPWVQTGDGPWRAERVIVCSGDDFESLYPQVYAQSGLTRVKLQMLRTAPQPNDWRLGPALAAGLTLRFYPSFGVCSTLPALQARIAAESPEFERWGIHGLVSQTACGELTLGDSHEYGLSIDVFNREEIDELILRYISKFLRAPTLRVAQRWHGVYAKHPEKPYLILEPEAGVRIVTSPGGSGMTLSFGVAAETIDEIGL</sequence>
<evidence type="ECO:0000313" key="6">
    <source>
        <dbReference type="EMBL" id="MBA0086314.1"/>
    </source>
</evidence>
<dbReference type="AlphaFoldDB" id="A0A7V8NRQ1"/>
<evidence type="ECO:0000313" key="7">
    <source>
        <dbReference type="Proteomes" id="UP000567293"/>
    </source>
</evidence>
<dbReference type="PANTHER" id="PTHR13847:SF286">
    <property type="entry name" value="D-AMINO ACID DEHYDROGENASE"/>
    <property type="match status" value="1"/>
</dbReference>
<dbReference type="GO" id="GO:0005737">
    <property type="term" value="C:cytoplasm"/>
    <property type="evidence" value="ECO:0007669"/>
    <property type="project" value="TreeGrafter"/>
</dbReference>
<keyword evidence="3" id="KW-0285">Flavoprotein</keyword>
<comment type="cofactor">
    <cofactor evidence="1">
        <name>FAD</name>
        <dbReference type="ChEBI" id="CHEBI:57692"/>
    </cofactor>
</comment>
<comment type="caution">
    <text evidence="6">The sequence shown here is derived from an EMBL/GenBank/DDBJ whole genome shotgun (WGS) entry which is preliminary data.</text>
</comment>
<dbReference type="InterPro" id="IPR036188">
    <property type="entry name" value="FAD/NAD-bd_sf"/>
</dbReference>
<dbReference type="SUPFAM" id="SSF51905">
    <property type="entry name" value="FAD/NAD(P)-binding domain"/>
    <property type="match status" value="1"/>
</dbReference>
<dbReference type="Proteomes" id="UP000567293">
    <property type="component" value="Unassembled WGS sequence"/>
</dbReference>
<dbReference type="InterPro" id="IPR006076">
    <property type="entry name" value="FAD-dep_OxRdtase"/>
</dbReference>
<comment type="similarity">
    <text evidence="2">Belongs to the DadA oxidoreductase family.</text>
</comment>
<proteinExistence type="inferred from homology"/>
<accession>A0A7V8NRQ1</accession>
<gene>
    <name evidence="6" type="ORF">HRJ53_15135</name>
</gene>
<dbReference type="Pfam" id="PF01266">
    <property type="entry name" value="DAO"/>
    <property type="match status" value="1"/>
</dbReference>
<dbReference type="PANTHER" id="PTHR13847">
    <property type="entry name" value="SARCOSINE DEHYDROGENASE-RELATED"/>
    <property type="match status" value="1"/>
</dbReference>
<organism evidence="6 7">
    <name type="scientific">Candidatus Acidiferrum panamense</name>
    <dbReference type="NCBI Taxonomy" id="2741543"/>
    <lineage>
        <taxon>Bacteria</taxon>
        <taxon>Pseudomonadati</taxon>
        <taxon>Acidobacteriota</taxon>
        <taxon>Terriglobia</taxon>
        <taxon>Candidatus Acidiferrales</taxon>
        <taxon>Candidatus Acidiferrum</taxon>
    </lineage>
</organism>
<evidence type="ECO:0000256" key="2">
    <source>
        <dbReference type="ARBA" id="ARBA00009410"/>
    </source>
</evidence>